<feature type="coiled-coil region" evidence="1">
    <location>
        <begin position="215"/>
        <end position="242"/>
    </location>
</feature>
<sequence length="507" mass="56786">IDRSKLESGFNTVKAFIEQSMEEQNTIIEAGLSDQISARRKALQTETDVIRDGLRKQTNEIRDELEEQTRVRQRQLKDEIQVIQDTFRQQTDLIRDNLVTQLDEIRSQLNDRIDLIRENAKAEIDVHKEKISAIQDQERELEQQLSQLRSRRADIFSERIRAEAELAALERAAAAAGVDATEEIAIIEARMEGLDKEQQATEDAIDITEDLIDTIAGQIEEIEDLIDIVEDARDEAIDAARQESRVREREARKAATTAIEEINKVRDAAIRAADDRADADIEAAQKAAAAQIYEAQRASTLAQRAAQERSGVEIAEYRRVAGIAIALNEERHQYALDAADRELEAQRDILGVMRAQRLETIRLANFVRSTLIPELQKIAQVEFPAVFGKTVDMLLQERQTFQRAFIKSLFPEADAAFFKAIGLGFKHGGIVPGPIGKPQLAVVHGKEIITEPGQLPPGLPSAPVVTIYVEHVDVNRPADLAKIVNAVNRGLGQKTVSSIRLKRLSIR</sequence>
<dbReference type="SUPFAM" id="SSF58113">
    <property type="entry name" value="Apolipoprotein A-I"/>
    <property type="match status" value="1"/>
</dbReference>
<organism evidence="2">
    <name type="scientific">marine sediment metagenome</name>
    <dbReference type="NCBI Taxonomy" id="412755"/>
    <lineage>
        <taxon>unclassified sequences</taxon>
        <taxon>metagenomes</taxon>
        <taxon>ecological metagenomes</taxon>
    </lineage>
</organism>
<protein>
    <submittedName>
        <fullName evidence="2">Uncharacterized protein</fullName>
    </submittedName>
</protein>
<proteinExistence type="predicted"/>
<evidence type="ECO:0000256" key="1">
    <source>
        <dbReference type="SAM" id="Coils"/>
    </source>
</evidence>
<accession>A0A0F9QDN4</accession>
<reference evidence="2" key="1">
    <citation type="journal article" date="2015" name="Nature">
        <title>Complex archaea that bridge the gap between prokaryotes and eukaryotes.</title>
        <authorList>
            <person name="Spang A."/>
            <person name="Saw J.H."/>
            <person name="Jorgensen S.L."/>
            <person name="Zaremba-Niedzwiedzka K."/>
            <person name="Martijn J."/>
            <person name="Lind A.E."/>
            <person name="van Eijk R."/>
            <person name="Schleper C."/>
            <person name="Guy L."/>
            <person name="Ettema T.J."/>
        </authorList>
    </citation>
    <scope>NUCLEOTIDE SEQUENCE</scope>
</reference>
<feature type="non-terminal residue" evidence="2">
    <location>
        <position position="1"/>
    </location>
</feature>
<comment type="caution">
    <text evidence="2">The sequence shown here is derived from an EMBL/GenBank/DDBJ whole genome shotgun (WGS) entry which is preliminary data.</text>
</comment>
<name>A0A0F9QDN4_9ZZZZ</name>
<dbReference type="EMBL" id="LAZR01001601">
    <property type="protein sequence ID" value="KKN42155.1"/>
    <property type="molecule type" value="Genomic_DNA"/>
</dbReference>
<gene>
    <name evidence="2" type="ORF">LCGC14_0716240</name>
</gene>
<keyword evidence="1" id="KW-0175">Coiled coil</keyword>
<dbReference type="AlphaFoldDB" id="A0A0F9QDN4"/>
<dbReference type="Gene3D" id="1.20.120.20">
    <property type="entry name" value="Apolipoprotein"/>
    <property type="match status" value="1"/>
</dbReference>
<evidence type="ECO:0000313" key="2">
    <source>
        <dbReference type="EMBL" id="KKN42155.1"/>
    </source>
</evidence>
<feature type="coiled-coil region" evidence="1">
    <location>
        <begin position="117"/>
        <end position="172"/>
    </location>
</feature>